<dbReference type="Pfam" id="PF00069">
    <property type="entry name" value="Pkinase"/>
    <property type="match status" value="1"/>
</dbReference>
<dbReference type="PROSITE" id="PS00107">
    <property type="entry name" value="PROTEIN_KINASE_ATP"/>
    <property type="match status" value="1"/>
</dbReference>
<dbReference type="GO" id="GO:0016301">
    <property type="term" value="F:kinase activity"/>
    <property type="evidence" value="ECO:0007669"/>
    <property type="project" value="UniProtKB-KW"/>
</dbReference>
<proteinExistence type="predicted"/>
<name>A0ABU7L992_9NOCA</name>
<keyword evidence="6" id="KW-0418">Kinase</keyword>
<dbReference type="InterPro" id="IPR011990">
    <property type="entry name" value="TPR-like_helical_dom_sf"/>
</dbReference>
<dbReference type="InterPro" id="IPR011009">
    <property type="entry name" value="Kinase-like_dom_sf"/>
</dbReference>
<dbReference type="PROSITE" id="PS50043">
    <property type="entry name" value="HTH_LUXR_2"/>
    <property type="match status" value="1"/>
</dbReference>
<dbReference type="PRINTS" id="PR00038">
    <property type="entry name" value="HTHLUXR"/>
</dbReference>
<gene>
    <name evidence="6" type="ORF">Q7514_11415</name>
</gene>
<dbReference type="Proteomes" id="UP001336020">
    <property type="component" value="Unassembled WGS sequence"/>
</dbReference>
<dbReference type="CDD" id="cd14014">
    <property type="entry name" value="STKc_PknB_like"/>
    <property type="match status" value="1"/>
</dbReference>
<dbReference type="SMART" id="SM00421">
    <property type="entry name" value="HTH_LUXR"/>
    <property type="match status" value="1"/>
</dbReference>
<dbReference type="SUPFAM" id="SSF48452">
    <property type="entry name" value="TPR-like"/>
    <property type="match status" value="1"/>
</dbReference>
<evidence type="ECO:0000259" key="4">
    <source>
        <dbReference type="PROSITE" id="PS50011"/>
    </source>
</evidence>
<dbReference type="Gene3D" id="1.25.40.10">
    <property type="entry name" value="Tetratricopeptide repeat domain"/>
    <property type="match status" value="1"/>
</dbReference>
<evidence type="ECO:0000256" key="1">
    <source>
        <dbReference type="ARBA" id="ARBA00022741"/>
    </source>
</evidence>
<dbReference type="Pfam" id="PF25872">
    <property type="entry name" value="HTH_77"/>
    <property type="match status" value="1"/>
</dbReference>
<keyword evidence="2 3" id="KW-0067">ATP-binding</keyword>
<dbReference type="InterPro" id="IPR058852">
    <property type="entry name" value="HTH_77"/>
</dbReference>
<dbReference type="CDD" id="cd06170">
    <property type="entry name" value="LuxR_C_like"/>
    <property type="match status" value="1"/>
</dbReference>
<evidence type="ECO:0000259" key="5">
    <source>
        <dbReference type="PROSITE" id="PS50043"/>
    </source>
</evidence>
<dbReference type="SUPFAM" id="SSF52540">
    <property type="entry name" value="P-loop containing nucleoside triphosphate hydrolases"/>
    <property type="match status" value="1"/>
</dbReference>
<dbReference type="SUPFAM" id="SSF56112">
    <property type="entry name" value="Protein kinase-like (PK-like)"/>
    <property type="match status" value="1"/>
</dbReference>
<evidence type="ECO:0000313" key="7">
    <source>
        <dbReference type="Proteomes" id="UP001336020"/>
    </source>
</evidence>
<protein>
    <submittedName>
        <fullName evidence="6">Protein kinase</fullName>
    </submittedName>
</protein>
<dbReference type="SUPFAM" id="SSF46894">
    <property type="entry name" value="C-terminal effector domain of the bipartite response regulators"/>
    <property type="match status" value="1"/>
</dbReference>
<dbReference type="Gene3D" id="1.10.510.10">
    <property type="entry name" value="Transferase(Phosphotransferase) domain 1"/>
    <property type="match status" value="1"/>
</dbReference>
<evidence type="ECO:0000256" key="3">
    <source>
        <dbReference type="PROSITE-ProRule" id="PRU10141"/>
    </source>
</evidence>
<organism evidence="6 7">
    <name type="scientific">Rhodococcus artemisiae</name>
    <dbReference type="NCBI Taxonomy" id="714159"/>
    <lineage>
        <taxon>Bacteria</taxon>
        <taxon>Bacillati</taxon>
        <taxon>Actinomycetota</taxon>
        <taxon>Actinomycetes</taxon>
        <taxon>Mycobacteriales</taxon>
        <taxon>Nocardiaceae</taxon>
        <taxon>Rhodococcus</taxon>
    </lineage>
</organism>
<dbReference type="PRINTS" id="PR00364">
    <property type="entry name" value="DISEASERSIST"/>
</dbReference>
<feature type="binding site" evidence="3">
    <location>
        <position position="55"/>
    </location>
    <ligand>
        <name>ATP</name>
        <dbReference type="ChEBI" id="CHEBI:30616"/>
    </ligand>
</feature>
<dbReference type="Gene3D" id="3.30.200.20">
    <property type="entry name" value="Phosphorylase Kinase, domain 1"/>
    <property type="match status" value="1"/>
</dbReference>
<dbReference type="InterPro" id="IPR000719">
    <property type="entry name" value="Prot_kinase_dom"/>
</dbReference>
<feature type="domain" description="Protein kinase" evidence="4">
    <location>
        <begin position="26"/>
        <end position="292"/>
    </location>
</feature>
<dbReference type="PROSITE" id="PS50011">
    <property type="entry name" value="PROTEIN_KINASE_DOM"/>
    <property type="match status" value="1"/>
</dbReference>
<dbReference type="EMBL" id="JAUTXY010000004">
    <property type="protein sequence ID" value="MEE2058128.1"/>
    <property type="molecule type" value="Genomic_DNA"/>
</dbReference>
<keyword evidence="1 3" id="KW-0547">Nucleotide-binding</keyword>
<dbReference type="InterPro" id="IPR019734">
    <property type="entry name" value="TPR_rpt"/>
</dbReference>
<evidence type="ECO:0000256" key="2">
    <source>
        <dbReference type="ARBA" id="ARBA00022840"/>
    </source>
</evidence>
<dbReference type="PROSITE" id="PS00108">
    <property type="entry name" value="PROTEIN_KINASE_ST"/>
    <property type="match status" value="1"/>
</dbReference>
<dbReference type="Gene3D" id="1.10.10.10">
    <property type="entry name" value="Winged helix-like DNA-binding domain superfamily/Winged helix DNA-binding domain"/>
    <property type="match status" value="1"/>
</dbReference>
<dbReference type="SMART" id="SM00220">
    <property type="entry name" value="S_TKc"/>
    <property type="match status" value="1"/>
</dbReference>
<dbReference type="PANTHER" id="PTHR47691:SF3">
    <property type="entry name" value="HTH-TYPE TRANSCRIPTIONAL REGULATOR RV0890C-RELATED"/>
    <property type="match status" value="1"/>
</dbReference>
<comment type="caution">
    <text evidence="6">The sequence shown here is derived from an EMBL/GenBank/DDBJ whole genome shotgun (WGS) entry which is preliminary data.</text>
</comment>
<dbReference type="SMART" id="SM00028">
    <property type="entry name" value="TPR"/>
    <property type="match status" value="2"/>
</dbReference>
<accession>A0ABU7L992</accession>
<keyword evidence="7" id="KW-1185">Reference proteome</keyword>
<dbReference type="PANTHER" id="PTHR47691">
    <property type="entry name" value="REGULATOR-RELATED"/>
    <property type="match status" value="1"/>
</dbReference>
<dbReference type="InterPro" id="IPR016032">
    <property type="entry name" value="Sig_transdc_resp-reg_C-effctor"/>
</dbReference>
<feature type="domain" description="HTH luxR-type" evidence="5">
    <location>
        <begin position="1027"/>
        <end position="1092"/>
    </location>
</feature>
<sequence>MVDSDSDRTQQGEPPAIEAELDGLGLTDAHEIGRGGFGVVYRCLQPALDRTVAVKVLTHDLDEENRSRFLREQRAMGRLTGHPNIVNVLEVGVTATGHPFIVMPYHQLGSLDSLIRRSGPYPVEQVLRLGVKMAGAVASAHRLGVLHRDVKPGNILLSSYGEPALTDFGIAHITGGFETSADAVLASPSFASPEVLRGSAPTEASDVYSLGATLFCALTGHAAFERRTGEQIVAQFVRITSHPIPDLREQGVPADLAAVIEHAMALDPSDRPQQAVAFGEELRGIQARHGLVVDEMALPDDDGELPGVRLPTTPASFTSGQVHTPVLRGGAAGNLPLDATNFVGRHDELASARTTLEAVRLLTLTGIGGVGKTRLALRLAAEMRDRFPHGVWLAELGELLDPSLVPNFVADCLRLSTSSADPTQEIVDFLAPRRLMLVMDNCEHLIDGVAEFVRSLITTCPGVTILATSREPLNLAGESVMRVPSLAMPDPEHEPELMGTPAYDAILLFEDRASTAVPGFALTDENLDTVVQICRHLDGLPLAIELAAARLRAMSVDQVLQRLNDRYKLLTRGNRAAPTRQQTLRLSVDWSYGLCSPVEQRIWAQLSVFSGSFELDAALNICLEDLSSDDLLDVISSLVDKSILIRDELAGRIRFRMLETIREFGREKTIESCEYSNLRRRHYDWYRQLAVDAEADWIGSRQLEWLTRLDQEQSNLREAMEFVRLASSRAGSDAALEIAVALFPFWFARNLFSEGRYWLDRALDIGPVQATPERIRAICCNSVLAELQGDLDAGADLIASAQALNTGLDDPVSDGYIEHAEGLLALYSGNAPQASSHLEVAVRVFSTSDRIRIRVWSQFMLGVSYELRGRTAQAITCYKEVLAITEPRDEAVYRSYCLWGLGVAKYRQGKLDRATRSIEECLQLCELVSEPLVAAVALEVLAWIAHDDRDPERAAILLGAADSLGSQVGSSPLLFHELRVYHAECERSTNELLGSNVFRARRRKGARLGLEQAIEYALTEGYRKTDGADADAQLTEGEQQIAELVTKGLSNSSIATRLSLSQQAVQDHVETIFAKLGVRSRKQIAAWIRAHRS</sequence>
<dbReference type="InterPro" id="IPR027417">
    <property type="entry name" value="P-loop_NTPase"/>
</dbReference>
<dbReference type="InterPro" id="IPR000792">
    <property type="entry name" value="Tscrpt_reg_LuxR_C"/>
</dbReference>
<evidence type="ECO:0000313" key="6">
    <source>
        <dbReference type="EMBL" id="MEE2058128.1"/>
    </source>
</evidence>
<dbReference type="InterPro" id="IPR036388">
    <property type="entry name" value="WH-like_DNA-bd_sf"/>
</dbReference>
<dbReference type="Pfam" id="PF00196">
    <property type="entry name" value="GerE"/>
    <property type="match status" value="1"/>
</dbReference>
<dbReference type="InterPro" id="IPR008271">
    <property type="entry name" value="Ser/Thr_kinase_AS"/>
</dbReference>
<dbReference type="InterPro" id="IPR017441">
    <property type="entry name" value="Protein_kinase_ATP_BS"/>
</dbReference>
<reference evidence="6 7" key="1">
    <citation type="submission" date="2023-07" db="EMBL/GenBank/DDBJ databases">
        <authorList>
            <person name="Girao M."/>
            <person name="Carvalho M.F."/>
        </authorList>
    </citation>
    <scope>NUCLEOTIDE SEQUENCE [LARGE SCALE GENOMIC DNA]</scope>
    <source>
        <strain evidence="6 7">YIM65754</strain>
    </source>
</reference>
<dbReference type="RefSeq" id="WP_330133555.1">
    <property type="nucleotide sequence ID" value="NZ_JAUTXY010000004.1"/>
</dbReference>
<keyword evidence="6" id="KW-0808">Transferase</keyword>
<dbReference type="Gene3D" id="3.40.50.300">
    <property type="entry name" value="P-loop containing nucleotide triphosphate hydrolases"/>
    <property type="match status" value="1"/>
</dbReference>